<gene>
    <name evidence="2" type="ORF">ACFFJ6_17015</name>
</gene>
<dbReference type="EMBL" id="JBHLWM010000006">
    <property type="protein sequence ID" value="MFC0242195.1"/>
    <property type="molecule type" value="Genomic_DNA"/>
</dbReference>
<proteinExistence type="predicted"/>
<reference evidence="2 3" key="1">
    <citation type="submission" date="2024-09" db="EMBL/GenBank/DDBJ databases">
        <authorList>
            <person name="Sun Q."/>
            <person name="Mori K."/>
        </authorList>
    </citation>
    <scope>NUCLEOTIDE SEQUENCE [LARGE SCALE GENOMIC DNA]</scope>
    <source>
        <strain evidence="2 3">KCTC 23279</strain>
    </source>
</reference>
<accession>A0ABV6EVG7</accession>
<evidence type="ECO:0000313" key="3">
    <source>
        <dbReference type="Proteomes" id="UP001589775"/>
    </source>
</evidence>
<sequence>MTDTPPRTAKDPTGRQARLRDALRDNLKRRKLQARGRAGQSAPPDGDHSRNVQDSPSGAADVLVEGSAPNVEGERR</sequence>
<feature type="region of interest" description="Disordered" evidence="1">
    <location>
        <begin position="1"/>
        <end position="76"/>
    </location>
</feature>
<organism evidence="2 3">
    <name type="scientific">Rhodopseudomonas telluris</name>
    <dbReference type="NCBI Taxonomy" id="644215"/>
    <lineage>
        <taxon>Bacteria</taxon>
        <taxon>Pseudomonadati</taxon>
        <taxon>Pseudomonadota</taxon>
        <taxon>Alphaproteobacteria</taxon>
        <taxon>Hyphomicrobiales</taxon>
        <taxon>Nitrobacteraceae</taxon>
        <taxon>Rhodopseudomonas</taxon>
    </lineage>
</organism>
<name>A0ABV6EVG7_9BRAD</name>
<comment type="caution">
    <text evidence="2">The sequence shown here is derived from an EMBL/GenBank/DDBJ whole genome shotgun (WGS) entry which is preliminary data.</text>
</comment>
<evidence type="ECO:0000256" key="1">
    <source>
        <dbReference type="SAM" id="MobiDB-lite"/>
    </source>
</evidence>
<keyword evidence="3" id="KW-1185">Reference proteome</keyword>
<dbReference type="RefSeq" id="WP_378389921.1">
    <property type="nucleotide sequence ID" value="NZ_JBHLWM010000006.1"/>
</dbReference>
<dbReference type="Proteomes" id="UP001589775">
    <property type="component" value="Unassembled WGS sequence"/>
</dbReference>
<evidence type="ECO:0000313" key="2">
    <source>
        <dbReference type="EMBL" id="MFC0242195.1"/>
    </source>
</evidence>
<feature type="compositionally biased region" description="Basic and acidic residues" evidence="1">
    <location>
        <begin position="8"/>
        <end position="26"/>
    </location>
</feature>
<protein>
    <submittedName>
        <fullName evidence="2">Uncharacterized protein</fullName>
    </submittedName>
</protein>